<evidence type="ECO:0000313" key="5">
    <source>
        <dbReference type="Proteomes" id="UP001390339"/>
    </source>
</evidence>
<name>A0ABR2IHT6_9PEZI</name>
<dbReference type="InterPro" id="IPR048536">
    <property type="entry name" value="Rrn6_K-rich"/>
</dbReference>
<dbReference type="Pfam" id="PF20639">
    <property type="entry name" value="Rrn6_K-rich"/>
    <property type="match status" value="1"/>
</dbReference>
<accession>A0ABR2IHT6</accession>
<dbReference type="EMBL" id="JAPCWZ010000005">
    <property type="protein sequence ID" value="KAK8862935.1"/>
    <property type="molecule type" value="Genomic_DNA"/>
</dbReference>
<evidence type="ECO:0000259" key="3">
    <source>
        <dbReference type="Pfam" id="PF20639"/>
    </source>
</evidence>
<comment type="caution">
    <text evidence="4">The sequence shown here is derived from an EMBL/GenBank/DDBJ whole genome shotgun (WGS) entry which is preliminary data.</text>
</comment>
<proteinExistence type="predicted"/>
<dbReference type="Proteomes" id="UP001390339">
    <property type="component" value="Unassembled WGS sequence"/>
</dbReference>
<gene>
    <name evidence="4" type="ORF">PGQ11_009170</name>
</gene>
<feature type="compositionally biased region" description="Polar residues" evidence="1">
    <location>
        <begin position="972"/>
        <end position="992"/>
    </location>
</feature>
<reference evidence="4 5" key="1">
    <citation type="journal article" date="2024" name="IMA Fungus">
        <title>Apiospora arundinis, a panoply of carbohydrate-active enzymes and secondary metabolites.</title>
        <authorList>
            <person name="Sorensen T."/>
            <person name="Petersen C."/>
            <person name="Muurmann A.T."/>
            <person name="Christiansen J.V."/>
            <person name="Brundto M.L."/>
            <person name="Overgaard C.K."/>
            <person name="Boysen A.T."/>
            <person name="Wollenberg R.D."/>
            <person name="Larsen T.O."/>
            <person name="Sorensen J.L."/>
            <person name="Nielsen K.L."/>
            <person name="Sondergaard T.E."/>
        </authorList>
    </citation>
    <scope>NUCLEOTIDE SEQUENCE [LARGE SCALE GENOMIC DNA]</scope>
    <source>
        <strain evidence="4 5">AAU 773</strain>
    </source>
</reference>
<evidence type="ECO:0000259" key="2">
    <source>
        <dbReference type="Pfam" id="PF10214"/>
    </source>
</evidence>
<keyword evidence="5" id="KW-1185">Reference proteome</keyword>
<organism evidence="4 5">
    <name type="scientific">Apiospora arundinis</name>
    <dbReference type="NCBI Taxonomy" id="335852"/>
    <lineage>
        <taxon>Eukaryota</taxon>
        <taxon>Fungi</taxon>
        <taxon>Dikarya</taxon>
        <taxon>Ascomycota</taxon>
        <taxon>Pezizomycotina</taxon>
        <taxon>Sordariomycetes</taxon>
        <taxon>Xylariomycetidae</taxon>
        <taxon>Amphisphaeriales</taxon>
        <taxon>Apiosporaceae</taxon>
        <taxon>Apiospora</taxon>
    </lineage>
</organism>
<feature type="compositionally biased region" description="Basic residues" evidence="1">
    <location>
        <begin position="1019"/>
        <end position="1029"/>
    </location>
</feature>
<dbReference type="PANTHER" id="PTHR28221:SF2">
    <property type="entry name" value="RNA POLYMERASE I-SPECIFIC TRANSCRIPTION INITIATION FACTOR RRN6"/>
    <property type="match status" value="1"/>
</dbReference>
<feature type="region of interest" description="Disordered" evidence="1">
    <location>
        <begin position="953"/>
        <end position="1029"/>
    </location>
</feature>
<protein>
    <submittedName>
        <fullName evidence="4">RNA polymerase I-specific transcription initiation factor RRN6-like protein</fullName>
    </submittedName>
</protein>
<dbReference type="InterPro" id="IPR048535">
    <property type="entry name" value="RRN6_beta-prop"/>
</dbReference>
<sequence>MAERRLQSSSLGDPGRLDFLSYSGDQQAEEWGCQSGRNHSSNAPRFVTITPAQEWFSGSHHVDASAAGRKWHVAQQQKKWLLKNHPEAALGNDILGSILVPEISRRNTGERAYCQSTQLAIGEMSDMRSATAVQGVPLIAMAAGSASDVLRFVRPRLEGWAHNGNGATLFHLLGQNEPQEAFWTQETGVILRIKTVVNLRRYEPVRWLLVQRHTGTSVFRPEYQKAPVVSETFSGDGSYAASHVNPNLLFTVPKHQTGCDSHSDVSFNPGIKSQPLQLAIIDEGGQWTVWDINGTRSRVNKRPKKSLVKCGSIRKGVRKTIARKPSAEPQWHRVCWIGNLVDDLDSAEEDEEGFEEQARPAYPPLERSSTLLLCNQASLRILDLNSDTFLPDLPLLAEGPDNCILDVHVDSGDSRYFFVITTTTLFMCGLFSAHDPPFSSNVVKKARILHSTRHMRDAIPPDLRLTVSPGPCSTNQRASLVHVYSKRHNWVDVFCFTKSRSSPERVACHRDRLILNGPRKNNLRLQTLCLSPVLTAPRRNATLTTEDRLFASLARRYYQIFFIGTDLSLNSALGLSSESSSLPRLAPVEGASDLIPKNQRQRTIIRSLAERFIVPDALEEFRYRIEGLQIAAGNDVKPSPPREMMRRHVKQFHELLQQTSLDLLHMYDSKDVDMEIYGAAPFDPVYAAAQEAIGTNMLPLKTLFQFVQEVKYPSDLEEASRDWEAEIEGLKRTNPGLQITNIAQPSQAARPEQERSLLDISSELTSFVEGRNPYSIEHGMTPILLRSMACESFLSLFGMMFRDSVAFEVSEPASQSQDIRSLPAVGDNMVFDSQMSSRSGMLLDSQMSSRSATPMSSAPVEQVEAETVSGEDRAMALVRAYTGSGKRTLPKPAQRTSTWVVGHNPTDHVWSVDINTEVTEGMVRRAKQQTKQATKRKRGEALLRLEWEAEQERKRKARSFRSTQPVPDATKFFSSQASQVSQPLQESLQPPNATVRPSAVSMSQPLPGAFGARSGSDRPKKKPKRKGGF</sequence>
<dbReference type="Pfam" id="PF10214">
    <property type="entry name" value="Rrn6_beta-prop"/>
    <property type="match status" value="1"/>
</dbReference>
<feature type="domain" description="RRN6 beta-propeller" evidence="2">
    <location>
        <begin position="117"/>
        <end position="515"/>
    </location>
</feature>
<dbReference type="InterPro" id="IPR019350">
    <property type="entry name" value="RNA_pol_I-sp_TIF_RRN6-like"/>
</dbReference>
<dbReference type="PANTHER" id="PTHR28221">
    <property type="entry name" value="RNA POLYMERASE I-SPECIFIC TRANSCRIPTION INITIATION FACTOR RRN6"/>
    <property type="match status" value="1"/>
</dbReference>
<evidence type="ECO:0000313" key="4">
    <source>
        <dbReference type="EMBL" id="KAK8862935.1"/>
    </source>
</evidence>
<feature type="domain" description="RRN6 K-rich C-terminal" evidence="3">
    <location>
        <begin position="897"/>
        <end position="1029"/>
    </location>
</feature>
<evidence type="ECO:0000256" key="1">
    <source>
        <dbReference type="SAM" id="MobiDB-lite"/>
    </source>
</evidence>